<keyword evidence="11 19" id="KW-0067">ATP-binding</keyword>
<comment type="similarity">
    <text evidence="3 19">Belongs to the ku80 family.</text>
</comment>
<dbReference type="InterPro" id="IPR036494">
    <property type="entry name" value="Ku_C_sf"/>
</dbReference>
<dbReference type="Gene3D" id="1.25.40.240">
    <property type="entry name" value="Ku, C-terminal domain"/>
    <property type="match status" value="1"/>
</dbReference>
<evidence type="ECO:0000259" key="21">
    <source>
        <dbReference type="PROSITE" id="PS50234"/>
    </source>
</evidence>
<proteinExistence type="inferred from homology"/>
<dbReference type="Pfam" id="PF08785">
    <property type="entry name" value="Ku_PK_bind"/>
    <property type="match status" value="1"/>
</dbReference>
<keyword evidence="16 19" id="KW-0539">Nucleus</keyword>
<dbReference type="EMBL" id="WNWQ01000012">
    <property type="protein sequence ID" value="KAE9984883.1"/>
    <property type="molecule type" value="Genomic_DNA"/>
</dbReference>
<comment type="caution">
    <text evidence="22">The sequence shown here is derived from an EMBL/GenBank/DDBJ whole genome shotgun (WGS) entry which is preliminary data.</text>
</comment>
<evidence type="ECO:0000313" key="22">
    <source>
        <dbReference type="EMBL" id="KAE9984883.1"/>
    </source>
</evidence>
<evidence type="ECO:0000256" key="4">
    <source>
        <dbReference type="ARBA" id="ARBA00012551"/>
    </source>
</evidence>
<keyword evidence="6" id="KW-0158">Chromosome</keyword>
<evidence type="ECO:0000256" key="7">
    <source>
        <dbReference type="ARBA" id="ARBA00022741"/>
    </source>
</evidence>
<accession>A0A8H3VBY6</accession>
<gene>
    <name evidence="22" type="ORF">BLS_000966</name>
</gene>
<evidence type="ECO:0000256" key="1">
    <source>
        <dbReference type="ARBA" id="ARBA00004123"/>
    </source>
</evidence>
<dbReference type="GO" id="GO:0006303">
    <property type="term" value="P:double-strand break repair via nonhomologous end joining"/>
    <property type="evidence" value="ECO:0007669"/>
    <property type="project" value="InterPro"/>
</dbReference>
<keyword evidence="13 19" id="KW-0238">DNA-binding</keyword>
<evidence type="ECO:0000256" key="5">
    <source>
        <dbReference type="ARBA" id="ARBA00021792"/>
    </source>
</evidence>
<dbReference type="GO" id="GO:0016787">
    <property type="term" value="F:hydrolase activity"/>
    <property type="evidence" value="ECO:0007669"/>
    <property type="project" value="UniProtKB-KW"/>
</dbReference>
<dbReference type="PANTHER" id="PTHR12604">
    <property type="entry name" value="KU AUTOANTIGEN DNA HELICASE"/>
    <property type="match status" value="1"/>
</dbReference>
<keyword evidence="9 19" id="KW-0378">Hydrolase</keyword>
<evidence type="ECO:0000256" key="10">
    <source>
        <dbReference type="ARBA" id="ARBA00022806"/>
    </source>
</evidence>
<keyword evidence="10 19" id="KW-0347">Helicase</keyword>
<dbReference type="AlphaFoldDB" id="A0A8H3VBY6"/>
<dbReference type="InterPro" id="IPR024193">
    <property type="entry name" value="Ku80"/>
</dbReference>
<dbReference type="Gene3D" id="1.10.1600.10">
    <property type="match status" value="1"/>
</dbReference>
<dbReference type="Proteomes" id="UP000433883">
    <property type="component" value="Unassembled WGS sequence"/>
</dbReference>
<evidence type="ECO:0000256" key="17">
    <source>
        <dbReference type="ARBA" id="ARBA00024890"/>
    </source>
</evidence>
<feature type="domain" description="VWFA" evidence="21">
    <location>
        <begin position="6"/>
        <end position="228"/>
    </location>
</feature>
<dbReference type="GO" id="GO:0003690">
    <property type="term" value="F:double-stranded DNA binding"/>
    <property type="evidence" value="ECO:0007669"/>
    <property type="project" value="TreeGrafter"/>
</dbReference>
<dbReference type="GO" id="GO:0000723">
    <property type="term" value="P:telomere maintenance"/>
    <property type="evidence" value="ECO:0007669"/>
    <property type="project" value="InterPro"/>
</dbReference>
<dbReference type="InterPro" id="IPR006164">
    <property type="entry name" value="DNA_bd_Ku70/Ku80"/>
</dbReference>
<dbReference type="InterPro" id="IPR036465">
    <property type="entry name" value="vWFA_dom_sf"/>
</dbReference>
<comment type="function">
    <text evidence="17">Single-stranded DNA-dependent ATP-dependent helicase. Involved in non-homologous end joining (NHEJ) DNA double strand break repair. DNA-binding is sequence-independent but has a high affinity to nicks in double-stranded DNA and to the ends of duplex DNA. Binds to naturally occurring chromosomal ends, and therefore provides chromosomal end protection. Required also for telomere recombination to repair telomeric ends in the absence of telomerase. KU70, of the KU70/KU80 heterodimer, binds to the stem loop of TLC1, the RNA component of telomerase. Involved in telomere maintenance. Interacts with telomeric repeats and subtelomeric sequences thereby controlling telomere length and protecting against subtelomeric rearrangement. Maintains telomeric chromatin, which is involved in silencing the expression of genes located at the telomere. Required for mating-type switching.</text>
</comment>
<evidence type="ECO:0000256" key="12">
    <source>
        <dbReference type="ARBA" id="ARBA00022895"/>
    </source>
</evidence>
<evidence type="ECO:0000313" key="23">
    <source>
        <dbReference type="Proteomes" id="UP000433883"/>
    </source>
</evidence>
<dbReference type="GO" id="GO:0043564">
    <property type="term" value="C:Ku70:Ku80 complex"/>
    <property type="evidence" value="ECO:0007669"/>
    <property type="project" value="InterPro"/>
</dbReference>
<dbReference type="FunFam" id="3.40.50.410:FF:000073">
    <property type="entry name" value="ATP-dependent DNA helicase II subunit 2"/>
    <property type="match status" value="1"/>
</dbReference>
<keyword evidence="15 19" id="KW-0234">DNA repair</keyword>
<organism evidence="22 23">
    <name type="scientific">Venturia inaequalis</name>
    <name type="common">Apple scab fungus</name>
    <dbReference type="NCBI Taxonomy" id="5025"/>
    <lineage>
        <taxon>Eukaryota</taxon>
        <taxon>Fungi</taxon>
        <taxon>Dikarya</taxon>
        <taxon>Ascomycota</taxon>
        <taxon>Pezizomycotina</taxon>
        <taxon>Dothideomycetes</taxon>
        <taxon>Pleosporomycetidae</taxon>
        <taxon>Venturiales</taxon>
        <taxon>Venturiaceae</taxon>
        <taxon>Venturia</taxon>
    </lineage>
</organism>
<protein>
    <recommendedName>
        <fullName evidence="5 19">ATP-dependent DNA helicase II subunit 2</fullName>
        <ecNumber evidence="4 19">3.6.4.12</ecNumber>
    </recommendedName>
</protein>
<dbReference type="SUPFAM" id="SSF101420">
    <property type="entry name" value="C-terminal domain of Ku80"/>
    <property type="match status" value="1"/>
</dbReference>
<evidence type="ECO:0000256" key="3">
    <source>
        <dbReference type="ARBA" id="ARBA00007726"/>
    </source>
</evidence>
<evidence type="ECO:0000256" key="15">
    <source>
        <dbReference type="ARBA" id="ARBA00023204"/>
    </source>
</evidence>
<dbReference type="GO" id="GO:0005524">
    <property type="term" value="F:ATP binding"/>
    <property type="evidence" value="ECO:0007669"/>
    <property type="project" value="UniProtKB-UniRule"/>
</dbReference>
<evidence type="ECO:0000256" key="2">
    <source>
        <dbReference type="ARBA" id="ARBA00004574"/>
    </source>
</evidence>
<dbReference type="InterPro" id="IPR002035">
    <property type="entry name" value="VWF_A"/>
</dbReference>
<dbReference type="PROSITE" id="PS50234">
    <property type="entry name" value="VWFA"/>
    <property type="match status" value="1"/>
</dbReference>
<name>A0A8H3VBY6_VENIN</name>
<dbReference type="GO" id="GO:0042162">
    <property type="term" value="F:telomeric DNA binding"/>
    <property type="evidence" value="ECO:0007669"/>
    <property type="project" value="InterPro"/>
</dbReference>
<dbReference type="OrthoDB" id="30826at2759"/>
<dbReference type="PIRSF" id="PIRSF016570">
    <property type="entry name" value="Ku80"/>
    <property type="match status" value="1"/>
</dbReference>
<dbReference type="GO" id="GO:0003684">
    <property type="term" value="F:damaged DNA binding"/>
    <property type="evidence" value="ECO:0007669"/>
    <property type="project" value="InterPro"/>
</dbReference>
<keyword evidence="14 19" id="KW-0233">DNA recombination</keyword>
<evidence type="ECO:0000256" key="13">
    <source>
        <dbReference type="ARBA" id="ARBA00023125"/>
    </source>
</evidence>
<dbReference type="Gene3D" id="3.40.50.410">
    <property type="entry name" value="von Willebrand factor, type A domain"/>
    <property type="match status" value="1"/>
</dbReference>
<dbReference type="SMART" id="SM00559">
    <property type="entry name" value="Ku78"/>
    <property type="match status" value="1"/>
</dbReference>
<keyword evidence="12" id="KW-0779">Telomere</keyword>
<evidence type="ECO:0000256" key="11">
    <source>
        <dbReference type="ARBA" id="ARBA00022840"/>
    </source>
</evidence>
<comment type="catalytic activity">
    <reaction evidence="18 19">
        <text>ATP + H2O = ADP + phosphate + H(+)</text>
        <dbReference type="Rhea" id="RHEA:13065"/>
        <dbReference type="ChEBI" id="CHEBI:15377"/>
        <dbReference type="ChEBI" id="CHEBI:15378"/>
        <dbReference type="ChEBI" id="CHEBI:30616"/>
        <dbReference type="ChEBI" id="CHEBI:43474"/>
        <dbReference type="ChEBI" id="CHEBI:456216"/>
        <dbReference type="EC" id="3.6.4.12"/>
    </reaction>
</comment>
<evidence type="ECO:0000256" key="19">
    <source>
        <dbReference type="PIRNR" id="PIRNR016570"/>
    </source>
</evidence>
<dbReference type="SUPFAM" id="SSF53300">
    <property type="entry name" value="vWA-like"/>
    <property type="match status" value="1"/>
</dbReference>
<dbReference type="Gene3D" id="2.40.290.10">
    <property type="match status" value="1"/>
</dbReference>
<dbReference type="InterPro" id="IPR016194">
    <property type="entry name" value="SPOC-like_C_dom_sf"/>
</dbReference>
<evidence type="ECO:0000256" key="20">
    <source>
        <dbReference type="SAM" id="MobiDB-lite"/>
    </source>
</evidence>
<dbReference type="GO" id="GO:0000781">
    <property type="term" value="C:chromosome, telomeric region"/>
    <property type="evidence" value="ECO:0007669"/>
    <property type="project" value="UniProtKB-SubCell"/>
</dbReference>
<feature type="region of interest" description="Disordered" evidence="20">
    <location>
        <begin position="254"/>
        <end position="291"/>
    </location>
</feature>
<evidence type="ECO:0000256" key="18">
    <source>
        <dbReference type="ARBA" id="ARBA00047995"/>
    </source>
</evidence>
<dbReference type="Pfam" id="PF03731">
    <property type="entry name" value="Ku_N"/>
    <property type="match status" value="1"/>
</dbReference>
<keyword evidence="8 19" id="KW-0227">DNA damage</keyword>
<dbReference type="CDD" id="cd00873">
    <property type="entry name" value="KU80"/>
    <property type="match status" value="1"/>
</dbReference>
<sequence>MADKEATVYIVDVGKSMGRKNQGREQTDLDWVLQYVWDKITTTIETDRKTAGVGVVALRSDVSNNELDAEEGYGNINVLQDIKQTLMADLNHLRDELKPSRTNKGDGVAAIVVAIQMITNHCRKLKFIRKIVLVTDARNPMDHDDNEAIVRQLKEDNIQLVVLGVDFDDAEFGFKEEEKDPVKAENEKELRELVEACDGQFGTMAEAIAEMGTPRLKSTKLSTSYKNLLTLGLPAKYDSAMAIDVERYPRTRVAPAPTASKHVESASMAPRPSQAQASGSGEDVEMGGTGNNNLVTVKNARGYWVEDPDAPGGKKDVLREDLAKGYEYGRTAVFISESDRNITDMEVRAALEIIGFIPMDKYELHMSMSNTNVIVGNKVNDKAKMALSSFIWALQELETYAIARFVPTDNYRKGPVILLLAPEIEGDHECLIDVELPFAEDIRSYIFPPLDKVVTVGGKEVEQHRNLPNEDLMKSMGDYIDDMDISTFDDGSEHAPIEDTFSLKVHRLKAAIKFRAINKVDEVPPPAPILLKYSNPPEELVTKAQESLQAVIKAADVKKVPPKQKGRKRTRDVDKPLSGLNIEELLGREKRSKISADNAIPEFKQILSMTDDMSQIRDAINQMSVIVQTYIRHSVGSSAYARAVEAIRVMKEEMVEFELPAYFNDFLRALKKKIVGGELGGDRSEMWYNIRVNKLGLIDNALSELSDVTPEEARTFALAK</sequence>
<dbReference type="EC" id="3.6.4.12" evidence="4 19"/>
<evidence type="ECO:0000256" key="6">
    <source>
        <dbReference type="ARBA" id="ARBA00022454"/>
    </source>
</evidence>
<evidence type="ECO:0000256" key="16">
    <source>
        <dbReference type="ARBA" id="ARBA00023242"/>
    </source>
</evidence>
<evidence type="ECO:0000256" key="8">
    <source>
        <dbReference type="ARBA" id="ARBA00022763"/>
    </source>
</evidence>
<dbReference type="Pfam" id="PF02735">
    <property type="entry name" value="Ku"/>
    <property type="match status" value="1"/>
</dbReference>
<dbReference type="InterPro" id="IPR014893">
    <property type="entry name" value="Ku_PK_bind"/>
</dbReference>
<evidence type="ECO:0000256" key="9">
    <source>
        <dbReference type="ARBA" id="ARBA00022801"/>
    </source>
</evidence>
<comment type="subcellular location">
    <subcellularLocation>
        <location evidence="2">Chromosome</location>
        <location evidence="2">Telomere</location>
    </subcellularLocation>
    <subcellularLocation>
        <location evidence="1 19">Nucleus</location>
    </subcellularLocation>
</comment>
<dbReference type="GO" id="GO:0006310">
    <property type="term" value="P:DNA recombination"/>
    <property type="evidence" value="ECO:0007669"/>
    <property type="project" value="UniProtKB-KW"/>
</dbReference>
<dbReference type="InterPro" id="IPR005161">
    <property type="entry name" value="Ku_N"/>
</dbReference>
<reference evidence="22 23" key="1">
    <citation type="submission" date="2019-11" db="EMBL/GenBank/DDBJ databases">
        <title>Venturia inaequalis Genome Resource.</title>
        <authorList>
            <person name="Lichtner F.J."/>
        </authorList>
    </citation>
    <scope>NUCLEOTIDE SEQUENCE [LARGE SCALE GENOMIC DNA]</scope>
    <source>
        <strain evidence="22">Bline_iso_100314</strain>
    </source>
</reference>
<dbReference type="PANTHER" id="PTHR12604:SF4">
    <property type="entry name" value="X-RAY REPAIR CROSS-COMPLEMENTING PROTEIN 5"/>
    <property type="match status" value="1"/>
</dbReference>
<dbReference type="SUPFAM" id="SSF100939">
    <property type="entry name" value="SPOC domain-like"/>
    <property type="match status" value="1"/>
</dbReference>
<dbReference type="GO" id="GO:0003678">
    <property type="term" value="F:DNA helicase activity"/>
    <property type="evidence" value="ECO:0007669"/>
    <property type="project" value="UniProtKB-EC"/>
</dbReference>
<evidence type="ECO:0000256" key="14">
    <source>
        <dbReference type="ARBA" id="ARBA00023172"/>
    </source>
</evidence>
<keyword evidence="7 19" id="KW-0547">Nucleotide-binding</keyword>